<organism evidence="2 3">
    <name type="scientific">Amphritea atlantica</name>
    <dbReference type="NCBI Taxonomy" id="355243"/>
    <lineage>
        <taxon>Bacteria</taxon>
        <taxon>Pseudomonadati</taxon>
        <taxon>Pseudomonadota</taxon>
        <taxon>Gammaproteobacteria</taxon>
        <taxon>Oceanospirillales</taxon>
        <taxon>Oceanospirillaceae</taxon>
        <taxon>Amphritea</taxon>
    </lineage>
</organism>
<dbReference type="InterPro" id="IPR021830">
    <property type="entry name" value="DUF3422"/>
</dbReference>
<dbReference type="RefSeq" id="WP_091360957.1">
    <property type="nucleotide sequence ID" value="NZ_AP025284.1"/>
</dbReference>
<sequence length="421" mass="48800">MLFHSQRQMIADEVHARPFQQLSPPLKVLHFALMLGDKGIAEVRDDISAFFLRCGGQAMEPEASFCYQQLESLALRWEAHTEFYTLTLYQNQLDSRWQQTLAGLPENWSDQLPGELITGVQIQVMEPSAEGDEERARELFRNHQLIGSRVMRGAARVWTDFRAEGEFYLDRILVKNIHMHGYQCGRLIQRLCEIDTYRAVALLGLEPARETMRKVSRLDRELAEITLKLSALDKGDESETLDALMSLSAQAEEISADTVNRFSASDAYYALVRMRISELEEIRIEGLQTLEQFIERRVDPAMRTWQAAAQRLERLSQRIARSSDLLRSRVDLSTEQKIHGLLSSMNKRTRRQLNLQAKLETFSIIVVTYYVFDLVERTIRHLTSGEPRDMAIHWLSYSLPAVVLLVWWYVRRITKEFESDD</sequence>
<dbReference type="Proteomes" id="UP000198749">
    <property type="component" value="Unassembled WGS sequence"/>
</dbReference>
<evidence type="ECO:0000313" key="2">
    <source>
        <dbReference type="EMBL" id="SER01351.1"/>
    </source>
</evidence>
<dbReference type="AlphaFoldDB" id="A0A1H9KQ92"/>
<dbReference type="OrthoDB" id="9767470at2"/>
<keyword evidence="1" id="KW-1133">Transmembrane helix</keyword>
<keyword evidence="1" id="KW-0472">Membrane</keyword>
<name>A0A1H9KQ92_9GAMM</name>
<proteinExistence type="predicted"/>
<keyword evidence="3" id="KW-1185">Reference proteome</keyword>
<feature type="transmembrane region" description="Helical" evidence="1">
    <location>
        <begin position="392"/>
        <end position="410"/>
    </location>
</feature>
<keyword evidence="1" id="KW-0812">Transmembrane</keyword>
<dbReference type="Pfam" id="PF11902">
    <property type="entry name" value="DUF3422"/>
    <property type="match status" value="1"/>
</dbReference>
<evidence type="ECO:0000256" key="1">
    <source>
        <dbReference type="SAM" id="Phobius"/>
    </source>
</evidence>
<reference evidence="3" key="1">
    <citation type="submission" date="2016-10" db="EMBL/GenBank/DDBJ databases">
        <authorList>
            <person name="Varghese N."/>
            <person name="Submissions S."/>
        </authorList>
    </citation>
    <scope>NUCLEOTIDE SEQUENCE [LARGE SCALE GENOMIC DNA]</scope>
    <source>
        <strain evidence="3">DSM 18887</strain>
    </source>
</reference>
<accession>A0A1H9KQ92</accession>
<protein>
    <submittedName>
        <fullName evidence="2">Uncharacterized membrane-anchored protein</fullName>
    </submittedName>
</protein>
<evidence type="ECO:0000313" key="3">
    <source>
        <dbReference type="Proteomes" id="UP000198749"/>
    </source>
</evidence>
<gene>
    <name evidence="2" type="ORF">SAMN03080615_03600</name>
</gene>
<dbReference type="EMBL" id="FOGB01000014">
    <property type="protein sequence ID" value="SER01351.1"/>
    <property type="molecule type" value="Genomic_DNA"/>
</dbReference>